<dbReference type="EC" id="1.8.4.11" evidence="2"/>
<evidence type="ECO:0000313" key="6">
    <source>
        <dbReference type="EMBL" id="KGQ03890.1"/>
    </source>
</evidence>
<dbReference type="GO" id="GO:0034599">
    <property type="term" value="P:cellular response to oxidative stress"/>
    <property type="evidence" value="ECO:0007669"/>
    <property type="project" value="EnsemblFungi"/>
</dbReference>
<dbReference type="Pfam" id="PF01625">
    <property type="entry name" value="PMSR"/>
    <property type="match status" value="1"/>
</dbReference>
<dbReference type="InterPro" id="IPR036509">
    <property type="entry name" value="Met_Sox_Rdtase_MsrA_sf"/>
</dbReference>
<evidence type="ECO:0000256" key="3">
    <source>
        <dbReference type="ARBA" id="ARBA00023002"/>
    </source>
</evidence>
<evidence type="ECO:0000313" key="7">
    <source>
        <dbReference type="Proteomes" id="UP000030106"/>
    </source>
</evidence>
<dbReference type="Proteomes" id="UP000030106">
    <property type="component" value="Unassembled WGS sequence"/>
</dbReference>
<dbReference type="GO" id="GO:0005737">
    <property type="term" value="C:cytoplasm"/>
    <property type="evidence" value="ECO:0007669"/>
    <property type="project" value="EnsemblFungi"/>
</dbReference>
<reference evidence="6 7" key="1">
    <citation type="submission" date="2012-10" db="EMBL/GenBank/DDBJ databases">
        <title>Genome sequencing and analysis of entomopathogenic fungi Beauveria bassiana D1-5.</title>
        <authorList>
            <person name="Li Q."/>
            <person name="Wang L."/>
            <person name="Zhang Z."/>
            <person name="Wang Q."/>
            <person name="Ren J."/>
            <person name="Wang M."/>
            <person name="Xu W."/>
            <person name="Wang J."/>
            <person name="Lu Y."/>
            <person name="Du Q."/>
            <person name="Sun Z."/>
        </authorList>
    </citation>
    <scope>NUCLEOTIDE SEQUENCE [LARGE SCALE GENOMIC DNA]</scope>
    <source>
        <strain evidence="6 7">D1-5</strain>
    </source>
</reference>
<organism evidence="6 7">
    <name type="scientific">Beauveria bassiana D1-5</name>
    <dbReference type="NCBI Taxonomy" id="1245745"/>
    <lineage>
        <taxon>Eukaryota</taxon>
        <taxon>Fungi</taxon>
        <taxon>Dikarya</taxon>
        <taxon>Ascomycota</taxon>
        <taxon>Pezizomycotina</taxon>
        <taxon>Sordariomycetes</taxon>
        <taxon>Hypocreomycetidae</taxon>
        <taxon>Hypocreales</taxon>
        <taxon>Cordycipitaceae</taxon>
        <taxon>Beauveria</taxon>
    </lineage>
</organism>
<dbReference type="Gene3D" id="3.30.1060.10">
    <property type="entry name" value="Peptide methionine sulphoxide reductase MsrA"/>
    <property type="match status" value="1"/>
</dbReference>
<dbReference type="AlphaFoldDB" id="A0A0A2VCR5"/>
<dbReference type="GO" id="GO:0008113">
    <property type="term" value="F:peptide-methionine (S)-S-oxide reductase activity"/>
    <property type="evidence" value="ECO:0007669"/>
    <property type="project" value="UniProtKB-EC"/>
</dbReference>
<dbReference type="PANTHER" id="PTHR43774:SF1">
    <property type="entry name" value="PEPTIDE METHIONINE SULFOXIDE REDUCTASE MSRA 2"/>
    <property type="match status" value="1"/>
</dbReference>
<keyword evidence="3" id="KW-0560">Oxidoreductase</keyword>
<dbReference type="PANTHER" id="PTHR43774">
    <property type="entry name" value="PEPTIDE METHIONINE SULFOXIDE REDUCTASE"/>
    <property type="match status" value="1"/>
</dbReference>
<evidence type="ECO:0000256" key="4">
    <source>
        <dbReference type="ARBA" id="ARBA00030643"/>
    </source>
</evidence>
<gene>
    <name evidence="6" type="ORF">BBAD15_g10873</name>
</gene>
<protein>
    <recommendedName>
        <fullName evidence="2">peptide-methionine (S)-S-oxide reductase</fullName>
        <ecNumber evidence="2">1.8.4.11</ecNumber>
    </recommendedName>
    <alternativeName>
        <fullName evidence="4">Peptide-methionine (S)-S-oxide reductase</fullName>
    </alternativeName>
</protein>
<accession>A0A0A2VCR5</accession>
<comment type="caution">
    <text evidence="6">The sequence shown here is derived from an EMBL/GenBank/DDBJ whole genome shotgun (WGS) entry which is preliminary data.</text>
</comment>
<dbReference type="SUPFAM" id="SSF55068">
    <property type="entry name" value="Peptide methionine sulfoxide reductase"/>
    <property type="match status" value="1"/>
</dbReference>
<dbReference type="STRING" id="1245745.A0A0A2VCR5"/>
<comment type="similarity">
    <text evidence="1">Belongs to the MsrA Met sulfoxide reductase family.</text>
</comment>
<evidence type="ECO:0000259" key="5">
    <source>
        <dbReference type="Pfam" id="PF01625"/>
    </source>
</evidence>
<evidence type="ECO:0000256" key="2">
    <source>
        <dbReference type="ARBA" id="ARBA00012502"/>
    </source>
</evidence>
<name>A0A0A2VCR5_BEABA</name>
<dbReference type="EMBL" id="ANFO01001145">
    <property type="protein sequence ID" value="KGQ03890.1"/>
    <property type="molecule type" value="Genomic_DNA"/>
</dbReference>
<dbReference type="HOGENOM" id="CLU_031040_10_0_1"/>
<sequence length="239" mass="26260">MKTTLFSSTKRRGVLFSAPALIIAALVFQNTAWAEAERAVAIPAPLQDEAPASTQLETAVFAGGCFWGVQGVFQHVKGVTSAISGYTGGKARTANYETVSMGMTGHAESVQVIFDPTRVTYGQLLQVFFSVAHNPTELNRQGPDYGTQYRSTVFPLSESQAKVARAYITQLNASHKFSAPLVTTVEEHAQFYPAEKYHQNFLNDNPNYPYIAINDIPKVEQLKQLFPALWNKDPVLVKG</sequence>
<proteinExistence type="inferred from homology"/>
<dbReference type="InterPro" id="IPR002569">
    <property type="entry name" value="Met_Sox_Rdtase_MsrA_dom"/>
</dbReference>
<dbReference type="HAMAP" id="MF_01401">
    <property type="entry name" value="MsrA"/>
    <property type="match status" value="1"/>
</dbReference>
<feature type="domain" description="Peptide methionine sulphoxide reductase MsrA" evidence="5">
    <location>
        <begin position="58"/>
        <end position="210"/>
    </location>
</feature>
<evidence type="ECO:0000256" key="1">
    <source>
        <dbReference type="ARBA" id="ARBA00005591"/>
    </source>
</evidence>
<dbReference type="NCBIfam" id="TIGR00401">
    <property type="entry name" value="msrA"/>
    <property type="match status" value="1"/>
</dbReference>